<dbReference type="NCBIfam" id="TIGR01643">
    <property type="entry name" value="YD_repeat_2x"/>
    <property type="match status" value="1"/>
</dbReference>
<gene>
    <name evidence="1" type="ORF">P0Y53_22250</name>
</gene>
<dbReference type="AlphaFoldDB" id="A0AAJ5WQS9"/>
<dbReference type="InterPro" id="IPR031325">
    <property type="entry name" value="RHS_repeat"/>
</dbReference>
<dbReference type="Proteomes" id="UP001220610">
    <property type="component" value="Chromosome"/>
</dbReference>
<dbReference type="InterPro" id="IPR006530">
    <property type="entry name" value="YD"/>
</dbReference>
<accession>A0AAJ5WQS9</accession>
<evidence type="ECO:0000313" key="2">
    <source>
        <dbReference type="Proteomes" id="UP001220610"/>
    </source>
</evidence>
<sequence>MKYFPYQAVVSYFRNKGTGSLLFCLIVLQFHPTGTVTAQTSNAVRYQVFAPNTYELGKYGDVPVDMATGVPQIRVPLVSFSDRDLNLDISLSYHASGIKVDQEATWVGLGWALIAGGMITRELRGKADDYDPATSSFASRTDIPDYTGLNATDLDNYINQVENKLSIAADNGTDNGADIFYYNFNGRAGRFFLDNDARPVFSKYEDLKVEFLLKPGVNPNREYFVITDERGVKYEFSDIELTDPVLSGVERFDYISAWYLSRITSPSGAEITIEYVRGGLCSYNFQRRCYDQVYFAVNPNTSEQVLPDETRTNCINYDARIYGIVPKKITSSSGNYVEFITAASRRLDSDPTLPELNNQLDFVVLRNSAGEQLKRKKLSYSYFEANDNRKFPGTGSSDGRNYLNYRLRLDAVQEVSVSGQLQNPYRFEYYGDNDPLTSDAYTLPYRLSPSQDHWGYYNNSFNTVMFPDNAVNKPYNRDEAFEYVAGQFGGTTVNFGYSISTASTREPDEEALKAGLLNKLIFPTGGYTLFDFEGHNLSAPGFPFYPLTGGVRIRKIESLPATGATPVVKNYTYESTSIVDYNKCLSLPNPYYSIFWRTTDYELMMAAGVPADLAMQQQFVGKAEASPQLMLGSGMHPVYQTIVESSPGNGRTVYEYESTSEDNEEYAHNGGVQIPRLFYTAHLLIRNIVVGSRHLTLPSYPCIFPWPSFLNNDWRRGQLKTKSVWSAGNSLVSEESIEYDIRSLKAIPNYRVIQVDNQRYFYNRFYTIGGYVKPVNQVTKTFDGNGNFVRTEKRLKYTSVSHKQLTESRDLSSAGDTIVTRYYYPPEYGNALVQLNDKHILLPVDVRRYKEGKLIGGEQVKHGVNGLPQDIYRAEPTGAGADIPFNALAPYTFFPQFSNVYNADNSLRSQNLAYGSSTVFIWSYKGQQPVARIQHASYEEVKAALDDASETFINALRGKAEPTTADMSRLNSLRSHAALKKAAITTYTFKPLVGMKSETDPAGRTTYYEYDEFGRLVVVKDDAGKVLKAICYNYAGEPVNCN</sequence>
<organism evidence="1 2">
    <name type="scientific">Candidatus Pseudobacter hemicellulosilyticus</name>
    <dbReference type="NCBI Taxonomy" id="3121375"/>
    <lineage>
        <taxon>Bacteria</taxon>
        <taxon>Pseudomonadati</taxon>
        <taxon>Bacteroidota</taxon>
        <taxon>Chitinophagia</taxon>
        <taxon>Chitinophagales</taxon>
        <taxon>Chitinophagaceae</taxon>
        <taxon>Pseudobacter</taxon>
    </lineage>
</organism>
<protein>
    <submittedName>
        <fullName evidence="1">RHS repeat protein</fullName>
    </submittedName>
</protein>
<dbReference type="Gene3D" id="2.180.10.10">
    <property type="entry name" value="RHS repeat-associated core"/>
    <property type="match status" value="1"/>
</dbReference>
<reference evidence="1" key="1">
    <citation type="submission" date="2023-03" db="EMBL/GenBank/DDBJ databases">
        <title>Andean soil-derived lignocellulolytic bacterial consortium as a source of novel taxa and putative plastic-active enzymes.</title>
        <authorList>
            <person name="Diaz-Garcia L."/>
            <person name="Chuvochina M."/>
            <person name="Feuerriegel G."/>
            <person name="Bunk B."/>
            <person name="Sproer C."/>
            <person name="Streit W.R."/>
            <person name="Rodriguez L.M."/>
            <person name="Overmann J."/>
            <person name="Jimenez D.J."/>
        </authorList>
    </citation>
    <scope>NUCLEOTIDE SEQUENCE</scope>
    <source>
        <strain evidence="1">MAG 7</strain>
    </source>
</reference>
<proteinExistence type="predicted"/>
<dbReference type="Pfam" id="PF05593">
    <property type="entry name" value="RHS_repeat"/>
    <property type="match status" value="1"/>
</dbReference>
<evidence type="ECO:0000313" key="1">
    <source>
        <dbReference type="EMBL" id="WEK35221.1"/>
    </source>
</evidence>
<dbReference type="EMBL" id="CP119311">
    <property type="protein sequence ID" value="WEK35221.1"/>
    <property type="molecule type" value="Genomic_DNA"/>
</dbReference>
<name>A0AAJ5WQS9_9BACT</name>